<dbReference type="InterPro" id="IPR022159">
    <property type="entry name" value="STIP/TFIP11_N"/>
</dbReference>
<evidence type="ECO:0000313" key="11">
    <source>
        <dbReference type="Proteomes" id="UP000521943"/>
    </source>
</evidence>
<dbReference type="OrthoDB" id="4822at2759"/>
<keyword evidence="11" id="KW-1185">Reference proteome</keyword>
<keyword evidence="6" id="KW-0539">Nucleus</keyword>
<feature type="domain" description="G-patch" evidence="9">
    <location>
        <begin position="298"/>
        <end position="344"/>
    </location>
</feature>
<evidence type="ECO:0000256" key="8">
    <source>
        <dbReference type="SAM" id="MobiDB-lite"/>
    </source>
</evidence>
<dbReference type="PANTHER" id="PTHR23329:SF1">
    <property type="entry name" value="TUFTELIN-INTERACTING PROTEIN 11"/>
    <property type="match status" value="1"/>
</dbReference>
<keyword evidence="5" id="KW-0508">mRNA splicing</keyword>
<feature type="compositionally biased region" description="Gly residues" evidence="8">
    <location>
        <begin position="187"/>
        <end position="215"/>
    </location>
</feature>
<dbReference type="Pfam" id="PF07842">
    <property type="entry name" value="GCFC"/>
    <property type="match status" value="1"/>
</dbReference>
<feature type="compositionally biased region" description="Polar residues" evidence="8">
    <location>
        <begin position="221"/>
        <end position="231"/>
    </location>
</feature>
<dbReference type="Proteomes" id="UP000521943">
    <property type="component" value="Unassembled WGS sequence"/>
</dbReference>
<dbReference type="GO" id="GO:0071008">
    <property type="term" value="C:U2-type post-mRNA release spliceosomal complex"/>
    <property type="evidence" value="ECO:0007669"/>
    <property type="project" value="TreeGrafter"/>
</dbReference>
<accession>A0A8H6IBX3</accession>
<dbReference type="PROSITE" id="PS50174">
    <property type="entry name" value="G_PATCH"/>
    <property type="match status" value="1"/>
</dbReference>
<evidence type="ECO:0000256" key="4">
    <source>
        <dbReference type="ARBA" id="ARBA00022728"/>
    </source>
</evidence>
<dbReference type="EMBL" id="JACGCI010000009">
    <property type="protein sequence ID" value="KAF6761654.1"/>
    <property type="molecule type" value="Genomic_DNA"/>
</dbReference>
<keyword evidence="7" id="KW-0175">Coiled coil</keyword>
<dbReference type="GO" id="GO:0000390">
    <property type="term" value="P:spliceosomal complex disassembly"/>
    <property type="evidence" value="ECO:0007669"/>
    <property type="project" value="InterPro"/>
</dbReference>
<feature type="region of interest" description="Disordered" evidence="8">
    <location>
        <begin position="1"/>
        <end position="284"/>
    </location>
</feature>
<evidence type="ECO:0000259" key="9">
    <source>
        <dbReference type="PROSITE" id="PS50174"/>
    </source>
</evidence>
<comment type="caution">
    <text evidence="10">The sequence shown here is derived from an EMBL/GenBank/DDBJ whole genome shotgun (WGS) entry which is preliminary data.</text>
</comment>
<gene>
    <name evidence="10" type="ORF">DFP72DRAFT_879254</name>
</gene>
<keyword evidence="4" id="KW-0747">Spliceosome</keyword>
<evidence type="ECO:0000256" key="7">
    <source>
        <dbReference type="SAM" id="Coils"/>
    </source>
</evidence>
<evidence type="ECO:0000256" key="3">
    <source>
        <dbReference type="ARBA" id="ARBA00022664"/>
    </source>
</evidence>
<name>A0A8H6IBX3_9AGAR</name>
<feature type="compositionally biased region" description="Basic and acidic residues" evidence="8">
    <location>
        <begin position="343"/>
        <end position="361"/>
    </location>
</feature>
<dbReference type="Pfam" id="PF01585">
    <property type="entry name" value="G-patch"/>
    <property type="match status" value="1"/>
</dbReference>
<organism evidence="10 11">
    <name type="scientific">Ephemerocybe angulata</name>
    <dbReference type="NCBI Taxonomy" id="980116"/>
    <lineage>
        <taxon>Eukaryota</taxon>
        <taxon>Fungi</taxon>
        <taxon>Dikarya</taxon>
        <taxon>Basidiomycota</taxon>
        <taxon>Agaricomycotina</taxon>
        <taxon>Agaricomycetes</taxon>
        <taxon>Agaricomycetidae</taxon>
        <taxon>Agaricales</taxon>
        <taxon>Agaricineae</taxon>
        <taxon>Psathyrellaceae</taxon>
        <taxon>Ephemerocybe</taxon>
    </lineage>
</organism>
<feature type="region of interest" description="Disordered" evidence="8">
    <location>
        <begin position="343"/>
        <end position="392"/>
    </location>
</feature>
<dbReference type="AlphaFoldDB" id="A0A8H6IBX3"/>
<keyword evidence="3" id="KW-0507">mRNA processing</keyword>
<comment type="subcellular location">
    <subcellularLocation>
        <location evidence="1">Nucleus</location>
    </subcellularLocation>
</comment>
<evidence type="ECO:0000256" key="6">
    <source>
        <dbReference type="ARBA" id="ARBA00023242"/>
    </source>
</evidence>
<protein>
    <submittedName>
        <fullName evidence="10">Sip1/TFIP11 interacting protein</fullName>
    </submittedName>
</protein>
<dbReference type="InterPro" id="IPR045211">
    <property type="entry name" value="TFP11/STIP/Ntr1"/>
</dbReference>
<evidence type="ECO:0000313" key="10">
    <source>
        <dbReference type="EMBL" id="KAF6761654.1"/>
    </source>
</evidence>
<feature type="compositionally biased region" description="Acidic residues" evidence="8">
    <location>
        <begin position="21"/>
        <end position="32"/>
    </location>
</feature>
<dbReference type="Pfam" id="PF12457">
    <property type="entry name" value="TIP_N"/>
    <property type="match status" value="1"/>
</dbReference>
<evidence type="ECO:0000256" key="5">
    <source>
        <dbReference type="ARBA" id="ARBA00023187"/>
    </source>
</evidence>
<dbReference type="InterPro" id="IPR000467">
    <property type="entry name" value="G_patch_dom"/>
</dbReference>
<dbReference type="SMART" id="SM00443">
    <property type="entry name" value="G_patch"/>
    <property type="match status" value="1"/>
</dbReference>
<evidence type="ECO:0000256" key="1">
    <source>
        <dbReference type="ARBA" id="ARBA00004123"/>
    </source>
</evidence>
<feature type="compositionally biased region" description="Acidic residues" evidence="8">
    <location>
        <begin position="102"/>
        <end position="134"/>
    </location>
</feature>
<feature type="compositionally biased region" description="Basic and acidic residues" evidence="8">
    <location>
        <begin position="379"/>
        <end position="390"/>
    </location>
</feature>
<dbReference type="InterPro" id="IPR022783">
    <property type="entry name" value="GCFC_dom"/>
</dbReference>
<comment type="similarity">
    <text evidence="2">Belongs to the TFP11/STIP family.</text>
</comment>
<feature type="region of interest" description="Disordered" evidence="8">
    <location>
        <begin position="881"/>
        <end position="918"/>
    </location>
</feature>
<dbReference type="GO" id="GO:0003676">
    <property type="term" value="F:nucleic acid binding"/>
    <property type="evidence" value="ECO:0007669"/>
    <property type="project" value="InterPro"/>
</dbReference>
<sequence length="1001" mass="111086">MGRRKRVLDDGDDSDSSNNEEGPDFADFDDNDPDAREERALFNDPYQRKRPKRNGKEDAIYGVFGDDSEEEGFGKKPAGRQKRSDWAKAPAFVSSDKKLDLDESMDIDDANDDEAMEDAGSSDDSSEGEDDNEAAEYGGDSDASEPSRPTSTARVDDEPEEEEERPRFGGIGSFQRVDTGSDAPGPSRGGGGIGSGKGGIGSSKAGLGSGRGGIGAYASFMNASGPTSAAPTSFGRGGIGLKSSQPEEDTTPVALRSTPEPPSAFASSRQQRFVRDETTAPKVAQLSAEERAHFIKLSGSFGARMLQKMGWEAGKGLGTTGEGIVTPIESKLRPQKMGIAFKGFKEKTEQSKREAKRRGEVVSDDEDDPLTKKLKKKAKEAEKKRSDVWKKPKKVKTKVEHKSYEQILAEAGEPPAPAGLGQIIDATGAVPREVSSLAEVSRNSWAPTSDLTRIPEVRHNVRLIAEACKTDLDGLAREAKALQERKNFVIAEDARLRKRVEEEAGLISRMQQIQIVANEIQTLSKELASVWEVSLDPLSPHIERLVNQFPNEFDVYQLDEIVVAAIAPLLRRMVANWNPLEDPSAFLTTFRQWRRALKVNTEAAEPTTEIDIYGARTISAPRVEEKSMTPFESLLWNVWLPKVRTAVNNEWLAEEPSPAVKLYESWSSFLPQFIRDNMLDQLFLPKVQKAIADWSPKRSKVSLQSIVFPWLPHIGLRLDGVLDDARRKVKSLLKSWVIGEGKPEDLRAWKDVFVQGEWDTLMLKYIVPKLGETLRAEFRIYPPDQNMVPFHQVLAWSSLLRSSIFSQILEAEFFPKWLDVLHLWLIQPSVSFEEVAQWYQFWKDAYPEDVRNLPNIQRGFMRGLQLMNDAIALGPEAPSKLKKPDFKAETAAAHKASSQAQGGKPAAEKKGARPSARTQEITFRSIVEEYAAGHDLLFIPTGKAHERSRMPLYRVSATADGKHGLLVYVLDDAVWAPKPGGLENDDFRAISLEDMVARAKL</sequence>
<evidence type="ECO:0000256" key="2">
    <source>
        <dbReference type="ARBA" id="ARBA00010900"/>
    </source>
</evidence>
<reference evidence="10 11" key="1">
    <citation type="submission" date="2020-07" db="EMBL/GenBank/DDBJ databases">
        <title>Comparative genomics of pyrophilous fungi reveals a link between fire events and developmental genes.</title>
        <authorList>
            <consortium name="DOE Joint Genome Institute"/>
            <person name="Steindorff A.S."/>
            <person name="Carver A."/>
            <person name="Calhoun S."/>
            <person name="Stillman K."/>
            <person name="Liu H."/>
            <person name="Lipzen A."/>
            <person name="Pangilinan J."/>
            <person name="Labutti K."/>
            <person name="Bruns T.D."/>
            <person name="Grigoriev I.V."/>
        </authorList>
    </citation>
    <scope>NUCLEOTIDE SEQUENCE [LARGE SCALE GENOMIC DNA]</scope>
    <source>
        <strain evidence="10 11">CBS 144469</strain>
    </source>
</reference>
<feature type="coiled-coil region" evidence="7">
    <location>
        <begin position="465"/>
        <end position="492"/>
    </location>
</feature>
<dbReference type="PANTHER" id="PTHR23329">
    <property type="entry name" value="TUFTELIN-INTERACTING PROTEIN 11-RELATED"/>
    <property type="match status" value="1"/>
</dbReference>
<proteinExistence type="inferred from homology"/>